<feature type="region of interest" description="Disordered" evidence="1">
    <location>
        <begin position="374"/>
        <end position="396"/>
    </location>
</feature>
<evidence type="ECO:0000313" key="4">
    <source>
        <dbReference type="EMBL" id="KPG33314.1"/>
    </source>
</evidence>
<feature type="compositionally biased region" description="Polar residues" evidence="1">
    <location>
        <begin position="374"/>
        <end position="391"/>
    </location>
</feature>
<dbReference type="InterPro" id="IPR011990">
    <property type="entry name" value="TPR-like_helical_dom_sf"/>
</dbReference>
<keyword evidence="2" id="KW-0812">Transmembrane</keyword>
<evidence type="ECO:0000313" key="5">
    <source>
        <dbReference type="Proteomes" id="UP000037843"/>
    </source>
</evidence>
<evidence type="ECO:0000256" key="2">
    <source>
        <dbReference type="SAM" id="Phobius"/>
    </source>
</evidence>
<accession>A0A7V8RW42</accession>
<feature type="transmembrane region" description="Helical" evidence="2">
    <location>
        <begin position="401"/>
        <end position="422"/>
    </location>
</feature>
<feature type="transmembrane region" description="Helical" evidence="2">
    <location>
        <begin position="319"/>
        <end position="344"/>
    </location>
</feature>
<name>A0A7V8RW42_9MYCO</name>
<feature type="transmembrane region" description="Helical" evidence="2">
    <location>
        <begin position="257"/>
        <end position="279"/>
    </location>
</feature>
<organism evidence="3 5">
    <name type="scientific">Mycobacteroides immunogenum</name>
    <dbReference type="NCBI Taxonomy" id="83262"/>
    <lineage>
        <taxon>Bacteria</taxon>
        <taxon>Bacillati</taxon>
        <taxon>Actinomycetota</taxon>
        <taxon>Actinomycetes</taxon>
        <taxon>Mycobacteriales</taxon>
        <taxon>Mycobacteriaceae</taxon>
        <taxon>Mycobacteroides</taxon>
    </lineage>
</organism>
<reference evidence="5 6" key="1">
    <citation type="submission" date="2015-09" db="EMBL/GenBank/DDBJ databases">
        <title>Genome Sequences of Mycobacterium immunogenum Isolates, Recuperated from a Chloraminated Drinking Water Distribution System Simulator Subjected to Episodes of Nitrification.</title>
        <authorList>
            <person name="Gomez-Alvarez V."/>
            <person name="Revetta R.P."/>
        </authorList>
    </citation>
    <scope>NUCLEOTIDE SEQUENCE [LARGE SCALE GENOMIC DNA]</scope>
    <source>
        <strain evidence="3 5">H008</strain>
        <strain evidence="4 6">H076</strain>
    </source>
</reference>
<comment type="caution">
    <text evidence="3">The sequence shown here is derived from an EMBL/GenBank/DDBJ whole genome shotgun (WGS) entry which is preliminary data.</text>
</comment>
<sequence>MSGHQHIEALLDIGRPADAKRLVEEALAADPDDTPLRILLLRCLIAMDDMETALSLVDTLGAENPDWDWLYRMRAVVLIGLDKPIAATKAARHAVALDPEDAWNHYQLAVALNSAASRQPPGSEAGEKKKDAARKAAEHAVALEPQEPALHRLIGYLHSEPEHREIRERAWRKALELDPEDTAAMTELAGDEAVRSLRSSGLDKLGQALRIDPQGAPHARQIVADAFKRALMLPLLLTVPSEIATIVLALGWVPETWWSRAVPIGFAAASLMLLAEALLRVRTSLRAMVMGTLKLTGWLVAWVVVAGLLPILWLVTRHLIVMVCLVLVLIPGGCMAAVLAWTWVKWVFTLGWRTASSEPAPAWDVYLDNQLGSAGGATSQTRNQKSQNRNQKSGRKKSGNWLVYATVVFVLSRVVSCIAHSGDDPSPRPHSSYDAAHFSARDFRVGECVKTVGGYLWAPITVTDCADPRAIFRVASLSGRVCPNADYHRYQPVAVEVSTICLAKNLGQGLCYSWPGYRSDPAAHVAAKTASCTDPRVHLKVDKRVDGEASPLVCAPGQSAETFPIPAPGVAYCLSDPNP</sequence>
<feature type="transmembrane region" description="Helical" evidence="2">
    <location>
        <begin position="291"/>
        <end position="313"/>
    </location>
</feature>
<dbReference type="OrthoDB" id="4725842at2"/>
<dbReference type="SUPFAM" id="SSF48452">
    <property type="entry name" value="TPR-like"/>
    <property type="match status" value="1"/>
</dbReference>
<dbReference type="EMBL" id="LJFS01000016">
    <property type="protein sequence ID" value="KPG33314.1"/>
    <property type="molecule type" value="Genomic_DNA"/>
</dbReference>
<evidence type="ECO:0000313" key="3">
    <source>
        <dbReference type="EMBL" id="KPG08389.1"/>
    </source>
</evidence>
<dbReference type="KEGG" id="miz:BAB75_21025"/>
<keyword evidence="2" id="KW-0472">Membrane</keyword>
<dbReference type="GeneID" id="45766346"/>
<dbReference type="EMBL" id="LJFO01000010">
    <property type="protein sequence ID" value="KPG08389.1"/>
    <property type="molecule type" value="Genomic_DNA"/>
</dbReference>
<evidence type="ECO:0008006" key="7">
    <source>
        <dbReference type="Google" id="ProtNLM"/>
    </source>
</evidence>
<dbReference type="Gene3D" id="1.25.40.10">
    <property type="entry name" value="Tetratricopeptide repeat domain"/>
    <property type="match status" value="1"/>
</dbReference>
<dbReference type="Proteomes" id="UP000037962">
    <property type="component" value="Unassembled WGS sequence"/>
</dbReference>
<evidence type="ECO:0000256" key="1">
    <source>
        <dbReference type="SAM" id="MobiDB-lite"/>
    </source>
</evidence>
<protein>
    <recommendedName>
        <fullName evidence="7">Tetratricopeptide repeat protein</fullName>
    </recommendedName>
</protein>
<gene>
    <name evidence="3" type="ORF">AN908_18335</name>
    <name evidence="4" type="ORF">AN912_14520</name>
</gene>
<keyword evidence="6" id="KW-1185">Reference proteome</keyword>
<feature type="transmembrane region" description="Helical" evidence="2">
    <location>
        <begin position="230"/>
        <end position="251"/>
    </location>
</feature>
<proteinExistence type="predicted"/>
<dbReference type="AlphaFoldDB" id="A0A7V8RW42"/>
<dbReference type="Proteomes" id="UP000037843">
    <property type="component" value="Unassembled WGS sequence"/>
</dbReference>
<keyword evidence="2" id="KW-1133">Transmembrane helix</keyword>
<evidence type="ECO:0000313" key="6">
    <source>
        <dbReference type="Proteomes" id="UP000037962"/>
    </source>
</evidence>
<dbReference type="Pfam" id="PF14559">
    <property type="entry name" value="TPR_19"/>
    <property type="match status" value="1"/>
</dbReference>
<dbReference type="RefSeq" id="WP_043076569.1">
    <property type="nucleotide sequence ID" value="NZ_CP011530.1"/>
</dbReference>